<evidence type="ECO:0000313" key="9">
    <source>
        <dbReference type="EMBL" id="CAG9278910.1"/>
    </source>
</evidence>
<dbReference type="InterPro" id="IPR002207">
    <property type="entry name" value="Peroxidase_I"/>
</dbReference>
<dbReference type="GO" id="GO:0042744">
    <property type="term" value="P:hydrogen peroxide catabolic process"/>
    <property type="evidence" value="ECO:0007669"/>
    <property type="project" value="TreeGrafter"/>
</dbReference>
<dbReference type="GO" id="GO:0034599">
    <property type="term" value="P:cellular response to oxidative stress"/>
    <property type="evidence" value="ECO:0007669"/>
    <property type="project" value="InterPro"/>
</dbReference>
<evidence type="ECO:0000256" key="7">
    <source>
        <dbReference type="SAM" id="SignalP"/>
    </source>
</evidence>
<gene>
    <name evidence="9" type="ORF">PTTT1_LOCUS8394</name>
</gene>
<dbReference type="Gene3D" id="1.10.520.10">
    <property type="match status" value="1"/>
</dbReference>
<evidence type="ECO:0000256" key="3">
    <source>
        <dbReference type="ARBA" id="ARBA00022723"/>
    </source>
</evidence>
<dbReference type="GO" id="GO:0000302">
    <property type="term" value="P:response to reactive oxygen species"/>
    <property type="evidence" value="ECO:0007669"/>
    <property type="project" value="TreeGrafter"/>
</dbReference>
<keyword evidence="2" id="KW-0349">Heme</keyword>
<keyword evidence="4" id="KW-0560">Oxidoreductase</keyword>
<evidence type="ECO:0000259" key="8">
    <source>
        <dbReference type="PROSITE" id="PS50873"/>
    </source>
</evidence>
<dbReference type="GO" id="GO:0020037">
    <property type="term" value="F:heme binding"/>
    <property type="evidence" value="ECO:0007669"/>
    <property type="project" value="InterPro"/>
</dbReference>
<evidence type="ECO:0000256" key="4">
    <source>
        <dbReference type="ARBA" id="ARBA00023002"/>
    </source>
</evidence>
<dbReference type="PANTHER" id="PTHR31356">
    <property type="entry name" value="THYLAKOID LUMENAL 29 KDA PROTEIN, CHLOROPLASTIC-RELATED"/>
    <property type="match status" value="1"/>
</dbReference>
<dbReference type="EMBL" id="OU594952">
    <property type="protein sequence ID" value="CAG9278910.1"/>
    <property type="molecule type" value="Genomic_DNA"/>
</dbReference>
<dbReference type="CDD" id="cd00314">
    <property type="entry name" value="plant_peroxidase_like"/>
    <property type="match status" value="1"/>
</dbReference>
<reference evidence="9" key="1">
    <citation type="submission" date="2022-02" db="EMBL/GenBank/DDBJ databases">
        <authorList>
            <person name="Giguere J D."/>
        </authorList>
    </citation>
    <scope>NUCLEOTIDE SEQUENCE</scope>
    <source>
        <strain evidence="9">CCAP 1055/1</strain>
    </source>
</reference>
<keyword evidence="5" id="KW-0408">Iron</keyword>
<dbReference type="InterPro" id="IPR044831">
    <property type="entry name" value="Ccp1-like"/>
</dbReference>
<comment type="similarity">
    <text evidence="6">Belongs to the peroxidase family.</text>
</comment>
<dbReference type="AlphaFoldDB" id="A0A8J9X3T5"/>
<sequence>MQLLPITRAAFLGTLALAPQLLPFQRLPNFQALDEVPSEKAAQTIDGSKILRERVREQLARDTSLAGPLLRLAFHDATTFESSNGFQSGGSNGSIRFELEKMENRGLIRPLHVVEAIHGEINKTYGISLAGAIALAGAVAVEQAGGPFIPIRLGRSDVSRSDPTYLRKTQRRETERSVVAETMPNPGLDADGLRLYFGRLGLSESEFVALSGAHSLGRHVSLLGMSPSCLKNLTQKCLEEAPTLLPFVSSSVDRFDNSYFPALMKWNSRSVFIGEVAFIPTDVALVVDKGLYRHVVRFADDQSLYFRTFRRAYQKLVENTATSVLRY</sequence>
<feature type="signal peptide" evidence="7">
    <location>
        <begin position="1"/>
        <end position="16"/>
    </location>
</feature>
<evidence type="ECO:0000256" key="1">
    <source>
        <dbReference type="ARBA" id="ARBA00022559"/>
    </source>
</evidence>
<dbReference type="GO" id="GO:0004601">
    <property type="term" value="F:peroxidase activity"/>
    <property type="evidence" value="ECO:0007669"/>
    <property type="project" value="UniProtKB-KW"/>
</dbReference>
<protein>
    <recommendedName>
        <fullName evidence="8">Plant heme peroxidase family profile domain-containing protein</fullName>
    </recommendedName>
</protein>
<evidence type="ECO:0000256" key="6">
    <source>
        <dbReference type="RuleBase" id="RU004241"/>
    </source>
</evidence>
<proteinExistence type="inferred from homology"/>
<dbReference type="PRINTS" id="PR00459">
    <property type="entry name" value="ASPEROXIDASE"/>
</dbReference>
<feature type="domain" description="Plant heme peroxidase family profile" evidence="8">
    <location>
        <begin position="49"/>
        <end position="316"/>
    </location>
</feature>
<dbReference type="InterPro" id="IPR019794">
    <property type="entry name" value="Peroxidases_AS"/>
</dbReference>
<dbReference type="Pfam" id="PF00141">
    <property type="entry name" value="peroxidase"/>
    <property type="match status" value="1"/>
</dbReference>
<dbReference type="PROSITE" id="PS50873">
    <property type="entry name" value="PEROXIDASE_4"/>
    <property type="match status" value="1"/>
</dbReference>
<dbReference type="PROSITE" id="PS00436">
    <property type="entry name" value="PEROXIDASE_2"/>
    <property type="match status" value="1"/>
</dbReference>
<dbReference type="InterPro" id="IPR002016">
    <property type="entry name" value="Haem_peroxidase"/>
</dbReference>
<dbReference type="Proteomes" id="UP000836788">
    <property type="component" value="Chromosome 11"/>
</dbReference>
<dbReference type="SUPFAM" id="SSF48113">
    <property type="entry name" value="Heme-dependent peroxidases"/>
    <property type="match status" value="1"/>
</dbReference>
<keyword evidence="1" id="KW-0575">Peroxidase</keyword>
<keyword evidence="7" id="KW-0732">Signal</keyword>
<dbReference type="Gene3D" id="1.10.420.10">
    <property type="entry name" value="Peroxidase, domain 2"/>
    <property type="match status" value="1"/>
</dbReference>
<dbReference type="PANTHER" id="PTHR31356:SF36">
    <property type="entry name" value="L-ASCORBATE PEROXIDASE 3"/>
    <property type="match status" value="1"/>
</dbReference>
<evidence type="ECO:0000256" key="2">
    <source>
        <dbReference type="ARBA" id="ARBA00022617"/>
    </source>
</evidence>
<dbReference type="GO" id="GO:0046872">
    <property type="term" value="F:metal ion binding"/>
    <property type="evidence" value="ECO:0007669"/>
    <property type="project" value="UniProtKB-KW"/>
</dbReference>
<dbReference type="InterPro" id="IPR010255">
    <property type="entry name" value="Haem_peroxidase_sf"/>
</dbReference>
<organism evidence="9">
    <name type="scientific">Phaeodactylum tricornutum</name>
    <name type="common">Diatom</name>
    <dbReference type="NCBI Taxonomy" id="2850"/>
    <lineage>
        <taxon>Eukaryota</taxon>
        <taxon>Sar</taxon>
        <taxon>Stramenopiles</taxon>
        <taxon>Ochrophyta</taxon>
        <taxon>Bacillariophyta</taxon>
        <taxon>Bacillariophyceae</taxon>
        <taxon>Bacillariophycidae</taxon>
        <taxon>Naviculales</taxon>
        <taxon>Phaeodactylaceae</taxon>
        <taxon>Phaeodactylum</taxon>
    </lineage>
</organism>
<feature type="chain" id="PRO_5035422157" description="Plant heme peroxidase family profile domain-containing protein" evidence="7">
    <location>
        <begin position="17"/>
        <end position="327"/>
    </location>
</feature>
<keyword evidence="3" id="KW-0479">Metal-binding</keyword>
<dbReference type="PRINTS" id="PR00458">
    <property type="entry name" value="PEROXIDASE"/>
</dbReference>
<accession>A0A8J9X3T5</accession>
<evidence type="ECO:0000256" key="5">
    <source>
        <dbReference type="ARBA" id="ARBA00023004"/>
    </source>
</evidence>
<name>A0A8J9X3T5_PHATR</name>